<organism evidence="1 2">
    <name type="scientific">Lichtheimia corymbifera JMRC:FSU:9682</name>
    <dbReference type="NCBI Taxonomy" id="1263082"/>
    <lineage>
        <taxon>Eukaryota</taxon>
        <taxon>Fungi</taxon>
        <taxon>Fungi incertae sedis</taxon>
        <taxon>Mucoromycota</taxon>
        <taxon>Mucoromycotina</taxon>
        <taxon>Mucoromycetes</taxon>
        <taxon>Mucorales</taxon>
        <taxon>Lichtheimiaceae</taxon>
        <taxon>Lichtheimia</taxon>
    </lineage>
</organism>
<dbReference type="AlphaFoldDB" id="A0A068RNG2"/>
<dbReference type="Proteomes" id="UP000027586">
    <property type="component" value="Unassembled WGS sequence"/>
</dbReference>
<name>A0A068RNG2_9FUNG</name>
<evidence type="ECO:0000313" key="2">
    <source>
        <dbReference type="Proteomes" id="UP000027586"/>
    </source>
</evidence>
<evidence type="ECO:0000313" key="1">
    <source>
        <dbReference type="EMBL" id="CDH50496.1"/>
    </source>
</evidence>
<gene>
    <name evidence="1" type="ORF">LCOR_02209.1</name>
</gene>
<dbReference type="EMBL" id="CBTN010000007">
    <property type="protein sequence ID" value="CDH50496.1"/>
    <property type="molecule type" value="Genomic_DNA"/>
</dbReference>
<protein>
    <submittedName>
        <fullName evidence="1">Uncharacterized protein</fullName>
    </submittedName>
</protein>
<accession>A0A068RNG2</accession>
<dbReference type="VEuPathDB" id="FungiDB:LCOR_02209.1"/>
<proteinExistence type="predicted"/>
<reference evidence="1" key="1">
    <citation type="submission" date="2013-08" db="EMBL/GenBank/DDBJ databases">
        <title>Gene expansion shapes genome architecture in the human pathogen Lichtheimia corymbifera: an evolutionary genomics analysis in the ancient terrestrial Mucorales (Mucoromycotina).</title>
        <authorList>
            <person name="Schwartze V.U."/>
            <person name="Winter S."/>
            <person name="Shelest E."/>
            <person name="Marcet-Houben M."/>
            <person name="Horn F."/>
            <person name="Wehner S."/>
            <person name="Hoffmann K."/>
            <person name="Riege K."/>
            <person name="Sammeth M."/>
            <person name="Nowrousian M."/>
            <person name="Valiante V."/>
            <person name="Linde J."/>
            <person name="Jacobsen I.D."/>
            <person name="Marz M."/>
            <person name="Brakhage A.A."/>
            <person name="Gabaldon T."/>
            <person name="Bocker S."/>
            <person name="Voigt K."/>
        </authorList>
    </citation>
    <scope>NUCLEOTIDE SEQUENCE [LARGE SCALE GENOMIC DNA]</scope>
    <source>
        <strain evidence="1">FSU 9682</strain>
    </source>
</reference>
<keyword evidence="2" id="KW-1185">Reference proteome</keyword>
<comment type="caution">
    <text evidence="1">The sequence shown here is derived from an EMBL/GenBank/DDBJ whole genome shotgun (WGS) entry which is preliminary data.</text>
</comment>
<sequence length="86" mass="9502">MTEISESDFSCSIVNRASADQAIENMTAADQDNQSQATMQGDVSSTRCPNYFFLAPKDDFMAHAERLAKRAECLLPYELSTVENAC</sequence>